<dbReference type="Proteomes" id="UP001501469">
    <property type="component" value="Unassembled WGS sequence"/>
</dbReference>
<accession>A0ABP7U261</accession>
<dbReference type="SUPFAM" id="SSF56925">
    <property type="entry name" value="OMPA-like"/>
    <property type="match status" value="1"/>
</dbReference>
<comment type="caution">
    <text evidence="4">The sequence shown here is derived from an EMBL/GenBank/DDBJ whole genome shotgun (WGS) entry which is preliminary data.</text>
</comment>
<evidence type="ECO:0000313" key="4">
    <source>
        <dbReference type="EMBL" id="GAA4034797.1"/>
    </source>
</evidence>
<keyword evidence="1 2" id="KW-0732">Signal</keyword>
<protein>
    <recommendedName>
        <fullName evidence="3">Outer membrane protein beta-barrel domain-containing protein</fullName>
    </recommendedName>
</protein>
<dbReference type="EMBL" id="BAABDK010000016">
    <property type="protein sequence ID" value="GAA4034797.1"/>
    <property type="molecule type" value="Genomic_DNA"/>
</dbReference>
<proteinExistence type="predicted"/>
<dbReference type="Gene3D" id="2.40.160.20">
    <property type="match status" value="1"/>
</dbReference>
<reference evidence="5" key="1">
    <citation type="journal article" date="2019" name="Int. J. Syst. Evol. Microbiol.">
        <title>The Global Catalogue of Microorganisms (GCM) 10K type strain sequencing project: providing services to taxonomists for standard genome sequencing and annotation.</title>
        <authorList>
            <consortium name="The Broad Institute Genomics Platform"/>
            <consortium name="The Broad Institute Genome Sequencing Center for Infectious Disease"/>
            <person name="Wu L."/>
            <person name="Ma J."/>
        </authorList>
    </citation>
    <scope>NUCLEOTIDE SEQUENCE [LARGE SCALE GENOMIC DNA]</scope>
    <source>
        <strain evidence="5">JCM 17225</strain>
    </source>
</reference>
<feature type="domain" description="Outer membrane protein beta-barrel" evidence="3">
    <location>
        <begin position="8"/>
        <end position="183"/>
    </location>
</feature>
<feature type="chain" id="PRO_5045392622" description="Outer membrane protein beta-barrel domain-containing protein" evidence="2">
    <location>
        <begin position="20"/>
        <end position="212"/>
    </location>
</feature>
<dbReference type="Pfam" id="PF13505">
    <property type="entry name" value="OMP_b-brl"/>
    <property type="match status" value="1"/>
</dbReference>
<name>A0ABP7U261_9BACT</name>
<dbReference type="InterPro" id="IPR027385">
    <property type="entry name" value="Beta-barrel_OMP"/>
</dbReference>
<dbReference type="InterPro" id="IPR011250">
    <property type="entry name" value="OMP/PagP_B-barrel"/>
</dbReference>
<sequence>MPGAGIALSLMLTSFITHAQDVAPGATPKWYVGGQVSANHQVYIVGQGMGFGAPTTTVGGYGGYQLSPQLAVQAGLSYGRGSTPAEAPSGQFNYYPQAEYVTSLLTLPVLLRWDYVTQPRRFRLEGLAGLHVSYFNLRQRSGHLQTEPRFVTDSRGVNGYLDLGLGGRVQLGSRLEVAADLLLNVNLQHPSNFYFPLAPGGSAALGLHYRLQ</sequence>
<evidence type="ECO:0000256" key="1">
    <source>
        <dbReference type="ARBA" id="ARBA00022729"/>
    </source>
</evidence>
<evidence type="ECO:0000259" key="3">
    <source>
        <dbReference type="Pfam" id="PF13505"/>
    </source>
</evidence>
<evidence type="ECO:0000256" key="2">
    <source>
        <dbReference type="SAM" id="SignalP"/>
    </source>
</evidence>
<evidence type="ECO:0000313" key="5">
    <source>
        <dbReference type="Proteomes" id="UP001501469"/>
    </source>
</evidence>
<feature type="signal peptide" evidence="2">
    <location>
        <begin position="1"/>
        <end position="19"/>
    </location>
</feature>
<organism evidence="4 5">
    <name type="scientific">Hymenobacter glaciei</name>
    <dbReference type="NCBI Taxonomy" id="877209"/>
    <lineage>
        <taxon>Bacteria</taxon>
        <taxon>Pseudomonadati</taxon>
        <taxon>Bacteroidota</taxon>
        <taxon>Cytophagia</taxon>
        <taxon>Cytophagales</taxon>
        <taxon>Hymenobacteraceae</taxon>
        <taxon>Hymenobacter</taxon>
    </lineage>
</organism>
<gene>
    <name evidence="4" type="ORF">GCM10022409_19070</name>
</gene>
<keyword evidence="5" id="KW-1185">Reference proteome</keyword>